<dbReference type="GO" id="GO:0080008">
    <property type="term" value="C:Cul4-RING E3 ubiquitin ligase complex"/>
    <property type="evidence" value="ECO:0007669"/>
    <property type="project" value="TreeGrafter"/>
</dbReference>
<feature type="compositionally biased region" description="Gly residues" evidence="6">
    <location>
        <begin position="2317"/>
        <end position="2332"/>
    </location>
</feature>
<feature type="compositionally biased region" description="Acidic residues" evidence="6">
    <location>
        <begin position="2347"/>
        <end position="2358"/>
    </location>
</feature>
<dbReference type="InterPro" id="IPR036322">
    <property type="entry name" value="WD40_repeat_dom_sf"/>
</dbReference>
<dbReference type="InterPro" id="IPR015943">
    <property type="entry name" value="WD40/YVTN_repeat-like_dom_sf"/>
</dbReference>
<evidence type="ECO:0000256" key="1">
    <source>
        <dbReference type="ARBA" id="ARBA00004123"/>
    </source>
</evidence>
<comment type="caution">
    <text evidence="7">The sequence shown here is derived from an EMBL/GenBank/DDBJ whole genome shotgun (WGS) entry which is preliminary data.</text>
</comment>
<feature type="compositionally biased region" description="Gly residues" evidence="6">
    <location>
        <begin position="1946"/>
        <end position="1970"/>
    </location>
</feature>
<evidence type="ECO:0000256" key="5">
    <source>
        <dbReference type="ARBA" id="ARBA00023242"/>
    </source>
</evidence>
<dbReference type="PROSITE" id="PS50896">
    <property type="entry name" value="LISH"/>
    <property type="match status" value="1"/>
</dbReference>
<dbReference type="Gene3D" id="2.130.10.10">
    <property type="entry name" value="YVTN repeat-like/Quinoprotein amine dehydrogenase"/>
    <property type="match status" value="1"/>
</dbReference>
<feature type="compositionally biased region" description="Gly residues" evidence="6">
    <location>
        <begin position="2456"/>
        <end position="2475"/>
    </location>
</feature>
<dbReference type="SUPFAM" id="SSF50978">
    <property type="entry name" value="WD40 repeat-like"/>
    <property type="match status" value="1"/>
</dbReference>
<evidence type="ECO:0000256" key="2">
    <source>
        <dbReference type="ARBA" id="ARBA00004906"/>
    </source>
</evidence>
<dbReference type="SUPFAM" id="SSF48371">
    <property type="entry name" value="ARM repeat"/>
    <property type="match status" value="1"/>
</dbReference>
<feature type="compositionally biased region" description="Basic residues" evidence="6">
    <location>
        <begin position="834"/>
        <end position="848"/>
    </location>
</feature>
<dbReference type="SMART" id="SM00667">
    <property type="entry name" value="LisH"/>
    <property type="match status" value="1"/>
</dbReference>
<dbReference type="Proteomes" id="UP000613740">
    <property type="component" value="Unassembled WGS sequence"/>
</dbReference>
<evidence type="ECO:0000313" key="8">
    <source>
        <dbReference type="Proteomes" id="UP000613740"/>
    </source>
</evidence>
<dbReference type="OrthoDB" id="27563at2759"/>
<feature type="compositionally biased region" description="Basic and acidic residues" evidence="6">
    <location>
        <begin position="1500"/>
        <end position="1526"/>
    </location>
</feature>
<feature type="compositionally biased region" description="Low complexity" evidence="6">
    <location>
        <begin position="1532"/>
        <end position="1541"/>
    </location>
</feature>
<feature type="region of interest" description="Disordered" evidence="6">
    <location>
        <begin position="1946"/>
        <end position="1982"/>
    </location>
</feature>
<accession>A0A835WL53</accession>
<comment type="pathway">
    <text evidence="2">Protein modification; protein ubiquitination.</text>
</comment>
<keyword evidence="5" id="KW-0539">Nucleus</keyword>
<feature type="compositionally biased region" description="Acidic residues" evidence="6">
    <location>
        <begin position="2369"/>
        <end position="2402"/>
    </location>
</feature>
<dbReference type="UniPathway" id="UPA00143"/>
<dbReference type="EMBL" id="JAEHOD010000013">
    <property type="protein sequence ID" value="KAG2449728.1"/>
    <property type="molecule type" value="Genomic_DNA"/>
</dbReference>
<feature type="region of interest" description="Disordered" evidence="6">
    <location>
        <begin position="750"/>
        <end position="882"/>
    </location>
</feature>
<comment type="subcellular location">
    <subcellularLocation>
        <location evidence="1">Nucleus</location>
    </subcellularLocation>
</comment>
<feature type="region of interest" description="Disordered" evidence="6">
    <location>
        <begin position="1340"/>
        <end position="1555"/>
    </location>
</feature>
<comment type="similarity">
    <text evidence="3">Belongs to the VPRBP/DCAF1 family.</text>
</comment>
<dbReference type="InterPro" id="IPR006594">
    <property type="entry name" value="LisH"/>
</dbReference>
<feature type="region of interest" description="Disordered" evidence="6">
    <location>
        <begin position="1305"/>
        <end position="1326"/>
    </location>
</feature>
<feature type="region of interest" description="Disordered" evidence="6">
    <location>
        <begin position="2071"/>
        <end position="2090"/>
    </location>
</feature>
<gene>
    <name evidence="7" type="ORF">HYH02_005255</name>
</gene>
<evidence type="ECO:0000256" key="3">
    <source>
        <dbReference type="ARBA" id="ARBA00008845"/>
    </source>
</evidence>
<dbReference type="PANTHER" id="PTHR13129:SF4">
    <property type="entry name" value="DDB1- AND CUL4-ASSOCIATED FACTOR 1"/>
    <property type="match status" value="1"/>
</dbReference>
<proteinExistence type="inferred from homology"/>
<organism evidence="7 8">
    <name type="scientific">Chlamydomonas schloesseri</name>
    <dbReference type="NCBI Taxonomy" id="2026947"/>
    <lineage>
        <taxon>Eukaryota</taxon>
        <taxon>Viridiplantae</taxon>
        <taxon>Chlorophyta</taxon>
        <taxon>core chlorophytes</taxon>
        <taxon>Chlorophyceae</taxon>
        <taxon>CS clade</taxon>
        <taxon>Chlamydomonadales</taxon>
        <taxon>Chlamydomonadaceae</taxon>
        <taxon>Chlamydomonas</taxon>
    </lineage>
</organism>
<feature type="compositionally biased region" description="Acidic residues" evidence="6">
    <location>
        <begin position="2269"/>
        <end position="2303"/>
    </location>
</feature>
<feature type="region of interest" description="Disordered" evidence="6">
    <location>
        <begin position="2263"/>
        <end position="2490"/>
    </location>
</feature>
<feature type="compositionally biased region" description="Low complexity" evidence="6">
    <location>
        <begin position="851"/>
        <end position="874"/>
    </location>
</feature>
<dbReference type="PANTHER" id="PTHR13129">
    <property type="entry name" value="VPRBP PROTEIN-RELATED"/>
    <property type="match status" value="1"/>
</dbReference>
<dbReference type="InterPro" id="IPR016024">
    <property type="entry name" value="ARM-type_fold"/>
</dbReference>
<feature type="compositionally biased region" description="Gly residues" evidence="6">
    <location>
        <begin position="798"/>
        <end position="809"/>
    </location>
</feature>
<evidence type="ECO:0000256" key="4">
    <source>
        <dbReference type="ARBA" id="ARBA00022786"/>
    </source>
</evidence>
<feature type="compositionally biased region" description="Low complexity" evidence="6">
    <location>
        <begin position="1360"/>
        <end position="1386"/>
    </location>
</feature>
<feature type="compositionally biased region" description="Low complexity" evidence="6">
    <location>
        <begin position="224"/>
        <end position="242"/>
    </location>
</feature>
<evidence type="ECO:0008006" key="9">
    <source>
        <dbReference type="Google" id="ProtNLM"/>
    </source>
</evidence>
<evidence type="ECO:0000313" key="7">
    <source>
        <dbReference type="EMBL" id="KAG2449728.1"/>
    </source>
</evidence>
<dbReference type="InterPro" id="IPR033270">
    <property type="entry name" value="VPRBP/DCAF1"/>
</dbReference>
<feature type="compositionally biased region" description="Low complexity" evidence="6">
    <location>
        <begin position="1425"/>
        <end position="1444"/>
    </location>
</feature>
<feature type="compositionally biased region" description="Acidic residues" evidence="6">
    <location>
        <begin position="2478"/>
        <end position="2490"/>
    </location>
</feature>
<feature type="compositionally biased region" description="Gly residues" evidence="6">
    <location>
        <begin position="761"/>
        <end position="781"/>
    </location>
</feature>
<feature type="compositionally biased region" description="Low complexity" evidence="6">
    <location>
        <begin position="1469"/>
        <end position="1484"/>
    </location>
</feature>
<dbReference type="GO" id="GO:0016567">
    <property type="term" value="P:protein ubiquitination"/>
    <property type="evidence" value="ECO:0007669"/>
    <property type="project" value="UniProtKB-UniPathway"/>
</dbReference>
<feature type="region of interest" description="Disordered" evidence="6">
    <location>
        <begin position="213"/>
        <end position="242"/>
    </location>
</feature>
<keyword evidence="8" id="KW-1185">Reference proteome</keyword>
<reference evidence="7" key="1">
    <citation type="journal article" date="2020" name="bioRxiv">
        <title>Comparative genomics of Chlamydomonas.</title>
        <authorList>
            <person name="Craig R.J."/>
            <person name="Hasan A.R."/>
            <person name="Ness R.W."/>
            <person name="Keightley P.D."/>
        </authorList>
    </citation>
    <scope>NUCLEOTIDE SEQUENCE</scope>
    <source>
        <strain evidence="7">CCAP 11/173</strain>
    </source>
</reference>
<dbReference type="GO" id="GO:0005634">
    <property type="term" value="C:nucleus"/>
    <property type="evidence" value="ECO:0007669"/>
    <property type="project" value="UniProtKB-SubCell"/>
</dbReference>
<feature type="compositionally biased region" description="Acidic residues" evidence="6">
    <location>
        <begin position="2410"/>
        <end position="2454"/>
    </location>
</feature>
<keyword evidence="4" id="KW-0833">Ubl conjugation pathway</keyword>
<name>A0A835WL53_9CHLO</name>
<protein>
    <recommendedName>
        <fullName evidence="9">LisH domain-containing protein</fullName>
    </recommendedName>
</protein>
<evidence type="ECO:0000256" key="6">
    <source>
        <dbReference type="SAM" id="MobiDB-lite"/>
    </source>
</evidence>
<feature type="compositionally biased region" description="Low complexity" evidence="6">
    <location>
        <begin position="2333"/>
        <end position="2346"/>
    </location>
</feature>
<sequence>MAMEGGRAASGLLVLPRGPGGPLVDVAAVRELINTIANGGFSAQLSAAAQLAEQLEMEEGRFRDVVGDPWSAPAGQRAAAAVGKLLNCVKERESVYDTVCDSWILSRTAALEQQVAGLRLVLACLSAWSFQYPLTEDRCMELLLEWAGEDGDDTPTPSDPAPADDDALLREARSVYATGLLAIAMTNEDYSGQASSSPLVPRIAKYLRRAMLEQPAPPPPQPPQQQQQQQLPSEAGAAAAAAGAAAASTASRLPCHPLPALRRLRLQYCAALLGAVGEYLDALGPVLAERGVEALLELLRRGAGMAPGPGTAAAAAAAATSAGAGVVGTEGRNSGGGGGAAGAAAGGAAAGGAVGAPPPDYRLLYDALGACVALTAHRRFSEQLVEAGGVELLLAMPRNPHTYSGLAMMLYSLAAAPLAFERLLAAGHAAAAVGAALGLLGCGQDGARKTAVSFLSSVMTFPAALREFQAQDGLRRMVNLLRALLTSLRAASLPPDLRMERQVGYYAALTLRMFVATHLTLHVAALRRGLALAAIGGGGGGAGAGVMRTGAANSGAALTATASAAIAAAPAGGPVEQAAGSVAGTAAAVLPSGGGASGTAGAEFRLSPYRAVDTSREALDALGAVLESDRRLAEAFCRCRWPALEALLDAGCPALLLALVADLPPERWFHEAAQASLEALRLLSLAPLARRAVVAASVPGPGGAGAGGRSGVGVLLNASILSTSAFFTSDPEVVSEALAVLTNLVTPPPSLLPLLPSSATRGGGGGGGAGAGMPGGGGGGATPARRPDRTPAEPAAPGVGGGGGGGLQAEGGVALSLDEDSSGGDTGAATHSAPQHHHHHHSHHHHHNSNHDSSNQDHASAAAVAAAAATAHAPPALPPPLDLGPAAPSLGSALEAGYVAARQAVRAANGIRSLMQLLQPRHGVGPAALPAAALERIRSLACRCLVGLAGDPAIRQILTRLQLARLLSDLVRDPLQGGGGRRPGGGHHLHLEPGAGGGGLGLGGGGGLGRGGLPADWHSSFTAVALELIALTTTGTAPAVRHGDKLTAAANDAAAPALHKIERAAIAAASAVSYSPQELLLLIFEHLKASGLHASAASLAAEAGLGRASAALQRLLYLQPPQLGSAVGGGGGAGAGAGAGAVAPLLAPANAGAAGAVTPFAGGAAAGLVKGGTEAAAVAGVTTDAPATATTAALCTTDPEPASATAAGASASAAAGAATPFGFGRAAGSAFGASGTASAVATPGIGPGCAAPGSSAAGGTASALRSGHRPIAISAALRDAAAVRSRSDLALDLARLAKLRAPQPQLHLEPQSQPQPSSSLKPQAHAAAASPVAVAVAAAAPAGKADGSDTDAPGRKARGSKGQLQQQQQHAGLKAGGKQKAAEAAAPVPPPASTAAAASGLKRRASAPLPPVPHPSTRSNKSTTPAAAAAAAAPEAANGALGAPGKPPVPDGVTLERRRRGGGGGAGGASTATPLTAAAARTPGQLHKHKQPAAAEQADATDKDAKERRRGQQEKQERHARNDTHRPARQQALAAAGAGALSDGGTGGSASPPAPASAFAALASCASPDAPATAAAHGAAANGNGGGAGAGGAGAGTGSDSEYLARAFGASSHRAGAGHAAVSPQVGSRAKAWLSPFAAAAPAAGGASAAAGTAAAGVGPGASGITANGPNALLLGLPSRKPAAATAATAVAALKRHSSASTASAAAEAAAAASGGAAAAAAAAPAAELPAHVEAAARELQALSRPPVLSKLHAVVMSYLRQQHRQAVMSSAVPTACLPAIPLAKPYVMPQATRALDAPYNVTKRLYRRELLGGHGGRGGARADTQLIYSRFRPLRTFRDDGALTLCAAFMQGWRRLVVGSASGDLKLHDPLEGSEALDLLPEAHDSAVVSLRVYDGPAGFGSAGAGDGWGRSGGRGAGAAAASQQPLLLSCSRNDVKLWVGLGPGAAEEGGGGRGHGRRGGAGGGGDGGGEGEEGGMLPRAPKATWTGVTKARFHPDGTQVVAVSATSPRQALLFDVRTAARVAALEPPPLLTSPRGHPAAAAGVGAAAALGGRTPASLAGIGAGALGLGGEPQVPQPPLQQQRPRSRGGAGSLAAAAACYSPTGQLLLWGNALYDLRSGAPVHQFDQFTDGGAGAFHPAGLEVILNSEVWDLRTFRLLRSVPSLDGASVLFNGGGDVLYAARRQSDEPFSALFHPRRARHPLHTAFRSLDAGTYADIATVPLERVVLDMAVEPSDSLLAVVCVDLAEEQLTSAARVFEVGRRRPADDDSDADDDDDDDDSDGGSEDDDEEMEYEGASDEYDTPAPTRPPRRDGGGGRGGRAGRAQGGGARLGEAAAAALGLAASDGDEEDEDEDEEHIAVLGRPSDDDGEDEDDDDDEDLQDEDEDDDDRMGDGTDDEEIGMAMLEDAYAELEEAYGGEGDYDLDIDPDELDDMDDEDEDEEEDEAEDDEDGAGSLGGGSGGSDEGEGGGMSSGSGDEEEDESNSQSD</sequence>